<dbReference type="AlphaFoldDB" id="A0A0L0FC40"/>
<name>A0A0L0FC40_9EUKA</name>
<dbReference type="EMBL" id="KQ244518">
    <property type="protein sequence ID" value="KNC74325.1"/>
    <property type="molecule type" value="Genomic_DNA"/>
</dbReference>
<feature type="non-terminal residue" evidence="1">
    <location>
        <position position="62"/>
    </location>
</feature>
<reference evidence="1 2" key="1">
    <citation type="submission" date="2011-02" db="EMBL/GenBank/DDBJ databases">
        <title>The Genome Sequence of Sphaeroforma arctica JP610.</title>
        <authorList>
            <consortium name="The Broad Institute Genome Sequencing Platform"/>
            <person name="Russ C."/>
            <person name="Cuomo C."/>
            <person name="Young S.K."/>
            <person name="Zeng Q."/>
            <person name="Gargeya S."/>
            <person name="Alvarado L."/>
            <person name="Berlin A."/>
            <person name="Chapman S.B."/>
            <person name="Chen Z."/>
            <person name="Freedman E."/>
            <person name="Gellesch M."/>
            <person name="Goldberg J."/>
            <person name="Griggs A."/>
            <person name="Gujja S."/>
            <person name="Heilman E."/>
            <person name="Heiman D."/>
            <person name="Howarth C."/>
            <person name="Mehta T."/>
            <person name="Neiman D."/>
            <person name="Pearson M."/>
            <person name="Roberts A."/>
            <person name="Saif S."/>
            <person name="Shea T."/>
            <person name="Shenoy N."/>
            <person name="Sisk P."/>
            <person name="Stolte C."/>
            <person name="Sykes S."/>
            <person name="White J."/>
            <person name="Yandava C."/>
            <person name="Burger G."/>
            <person name="Gray M.W."/>
            <person name="Holland P.W.H."/>
            <person name="King N."/>
            <person name="Lang F.B.F."/>
            <person name="Roger A.J."/>
            <person name="Ruiz-Trillo I."/>
            <person name="Haas B."/>
            <person name="Nusbaum C."/>
            <person name="Birren B."/>
        </authorList>
    </citation>
    <scope>NUCLEOTIDE SEQUENCE [LARGE SCALE GENOMIC DNA]</scope>
    <source>
        <strain evidence="1 2">JP610</strain>
    </source>
</reference>
<sequence>QAIDDTAQWPRTLQPGVHELSLLGEDIRASVGAETYNSTDFLIGDLFKSSYSAVREVEVMRT</sequence>
<gene>
    <name evidence="1" type="ORF">SARC_13125</name>
</gene>
<organism evidence="1 2">
    <name type="scientific">Sphaeroforma arctica JP610</name>
    <dbReference type="NCBI Taxonomy" id="667725"/>
    <lineage>
        <taxon>Eukaryota</taxon>
        <taxon>Ichthyosporea</taxon>
        <taxon>Ichthyophonida</taxon>
        <taxon>Sphaeroforma</taxon>
    </lineage>
</organism>
<feature type="non-terminal residue" evidence="1">
    <location>
        <position position="1"/>
    </location>
</feature>
<dbReference type="RefSeq" id="XP_014148227.1">
    <property type="nucleotide sequence ID" value="XM_014292752.1"/>
</dbReference>
<proteinExistence type="predicted"/>
<dbReference type="GeneID" id="25913629"/>
<accession>A0A0L0FC40</accession>
<keyword evidence="2" id="KW-1185">Reference proteome</keyword>
<dbReference type="Proteomes" id="UP000054560">
    <property type="component" value="Unassembled WGS sequence"/>
</dbReference>
<protein>
    <submittedName>
        <fullName evidence="1">Uncharacterized protein</fullName>
    </submittedName>
</protein>
<evidence type="ECO:0000313" key="1">
    <source>
        <dbReference type="EMBL" id="KNC74325.1"/>
    </source>
</evidence>
<evidence type="ECO:0000313" key="2">
    <source>
        <dbReference type="Proteomes" id="UP000054560"/>
    </source>
</evidence>